<name>A0ABS8XLJ3_9BURK</name>
<keyword evidence="2" id="KW-1185">Reference proteome</keyword>
<dbReference type="Pfam" id="PF14375">
    <property type="entry name" value="Cys_rich_CWC"/>
    <property type="match status" value="1"/>
</dbReference>
<dbReference type="InterPro" id="IPR032720">
    <property type="entry name" value="Cys_rich_CWC"/>
</dbReference>
<dbReference type="Proteomes" id="UP001200741">
    <property type="component" value="Unassembled WGS sequence"/>
</dbReference>
<protein>
    <submittedName>
        <fullName evidence="1">Cysteine-rich CWC family protein</fullName>
    </submittedName>
</protein>
<sequence>MNGHQQPARCPRCGNGFECGASAGHCACFGLQLTPALRAELATRYAGHCLCLRCLHELGARPARPPVADADKA</sequence>
<comment type="caution">
    <text evidence="1">The sequence shown here is derived from an EMBL/GenBank/DDBJ whole genome shotgun (WGS) entry which is preliminary data.</text>
</comment>
<accession>A0ABS8XLJ3</accession>
<reference evidence="1 2" key="1">
    <citation type="submission" date="2021-12" db="EMBL/GenBank/DDBJ databases">
        <title>Genome seq of P8.</title>
        <authorList>
            <person name="Seo T."/>
        </authorList>
    </citation>
    <scope>NUCLEOTIDE SEQUENCE [LARGE SCALE GENOMIC DNA]</scope>
    <source>
        <strain evidence="1 2">P8</strain>
    </source>
</reference>
<dbReference type="RefSeq" id="WP_233370389.1">
    <property type="nucleotide sequence ID" value="NZ_JAJTWU010000002.1"/>
</dbReference>
<organism evidence="1 2">
    <name type="scientific">Pelomonas cellulosilytica</name>
    <dbReference type="NCBI Taxonomy" id="2906762"/>
    <lineage>
        <taxon>Bacteria</taxon>
        <taxon>Pseudomonadati</taxon>
        <taxon>Pseudomonadota</taxon>
        <taxon>Betaproteobacteria</taxon>
        <taxon>Burkholderiales</taxon>
        <taxon>Sphaerotilaceae</taxon>
        <taxon>Roseateles</taxon>
    </lineage>
</organism>
<gene>
    <name evidence="1" type="ORF">LXT13_04340</name>
</gene>
<evidence type="ECO:0000313" key="1">
    <source>
        <dbReference type="EMBL" id="MCE4553674.1"/>
    </source>
</evidence>
<dbReference type="EMBL" id="JAJTWU010000002">
    <property type="protein sequence ID" value="MCE4553674.1"/>
    <property type="molecule type" value="Genomic_DNA"/>
</dbReference>
<evidence type="ECO:0000313" key="2">
    <source>
        <dbReference type="Proteomes" id="UP001200741"/>
    </source>
</evidence>
<proteinExistence type="predicted"/>